<reference evidence="12 14" key="1">
    <citation type="submission" date="2015-11" db="EMBL/GenBank/DDBJ databases">
        <title>Complete Genome Sequence of Kocuria flava strain HO-9041.</title>
        <authorList>
            <person name="Zhou M."/>
            <person name="Dai J."/>
        </authorList>
    </citation>
    <scope>NUCLEOTIDE SEQUENCE [LARGE SCALE GENOMIC DNA]</scope>
    <source>
        <strain evidence="12 14">HO-9041</strain>
    </source>
</reference>
<dbReference type="EMBL" id="BJZR01000111">
    <property type="protein sequence ID" value="GEO93383.1"/>
    <property type="molecule type" value="Genomic_DNA"/>
</dbReference>
<dbReference type="OrthoDB" id="9766455at2"/>
<evidence type="ECO:0000313" key="14">
    <source>
        <dbReference type="Proteomes" id="UP000057181"/>
    </source>
</evidence>
<keyword evidence="4 8" id="KW-0812">Transmembrane</keyword>
<feature type="domain" description="Concentrative nucleoside transporter N-terminal" evidence="9">
    <location>
        <begin position="10"/>
        <end position="81"/>
    </location>
</feature>
<name>A0A0U2XK62_9MICC</name>
<dbReference type="Pfam" id="PF07662">
    <property type="entry name" value="Nucleos_tra2_C"/>
    <property type="match status" value="1"/>
</dbReference>
<feature type="domain" description="Concentrative nucleoside transporter C-terminal" evidence="10">
    <location>
        <begin position="344"/>
        <end position="515"/>
    </location>
</feature>
<evidence type="ECO:0000256" key="3">
    <source>
        <dbReference type="ARBA" id="ARBA00022475"/>
    </source>
</evidence>
<dbReference type="InterPro" id="IPR011642">
    <property type="entry name" value="Gate_dom"/>
</dbReference>
<dbReference type="GO" id="GO:0005337">
    <property type="term" value="F:nucleoside transmembrane transporter activity"/>
    <property type="evidence" value="ECO:0007669"/>
    <property type="project" value="InterPro"/>
</dbReference>
<keyword evidence="5 8" id="KW-1133">Transmembrane helix</keyword>
<evidence type="ECO:0000256" key="5">
    <source>
        <dbReference type="ARBA" id="ARBA00022989"/>
    </source>
</evidence>
<feature type="compositionally biased region" description="Basic and acidic residues" evidence="7">
    <location>
        <begin position="274"/>
        <end position="288"/>
    </location>
</feature>
<dbReference type="AlphaFoldDB" id="A0A0U2XK62"/>
<evidence type="ECO:0000259" key="11">
    <source>
        <dbReference type="Pfam" id="PF07670"/>
    </source>
</evidence>
<sequence>MLDLLWGIGGMIVIIAIALLFSVDRRRIRFRTVALALALQVGFGVLVLYVPAGRVALETVTRGVQAVINASGAGIDFLFGPVLPEEGSVFAFQVLPVIVFFAALTSVLYHLGVLQWVVKIIGGGLAKLLGTSTPESMNAAANIFVGQTEAPLVIRPYVAAMSRSELFAVMCGGLATVAGSVLVGYSLLGAPLEYLIAASFMAAPAALLMAKLLVPSGALEDAPASADGADDDGARPGAGGPAQEDEERTGRRGVRQWLAGGARRGATSYAALELTRRPDAPAAERTDAGRGAAGSPAAARPGDAAGAAGTDRPGDAGGTAGAGAPDHATRTPGGEPVPATGAAGEDDEPANVIDAAARGASDGLSLALNVGAMLIAFISLIALVNVVLGAVGGLFGLEALTLEQLFGYVFAPVMFAVGVPWAEALDAGSFLGQKLVLNEFVAFADFAPQIEDYSPKAQAIVTFALTGFANFGSLAILLGGLGGIAPSRRADIARLGLLSVLGGTLANLMSATIAGMLIG</sequence>
<evidence type="ECO:0000256" key="2">
    <source>
        <dbReference type="ARBA" id="ARBA00009033"/>
    </source>
</evidence>
<evidence type="ECO:0000256" key="4">
    <source>
        <dbReference type="ARBA" id="ARBA00022692"/>
    </source>
</evidence>
<dbReference type="GO" id="GO:0015293">
    <property type="term" value="F:symporter activity"/>
    <property type="evidence" value="ECO:0007669"/>
    <property type="project" value="TreeGrafter"/>
</dbReference>
<comment type="subcellular location">
    <subcellularLocation>
        <location evidence="1">Cell membrane</location>
        <topology evidence="1">Multi-pass membrane protein</topology>
    </subcellularLocation>
</comment>
<feature type="transmembrane region" description="Helical" evidence="8">
    <location>
        <begin position="366"/>
        <end position="393"/>
    </location>
</feature>
<feature type="transmembrane region" description="Helical" evidence="8">
    <location>
        <begin position="405"/>
        <end position="425"/>
    </location>
</feature>
<dbReference type="GO" id="GO:0005886">
    <property type="term" value="C:plasma membrane"/>
    <property type="evidence" value="ECO:0007669"/>
    <property type="project" value="UniProtKB-SubCell"/>
</dbReference>
<feature type="transmembrane region" description="Helical" evidence="8">
    <location>
        <begin position="497"/>
        <end position="518"/>
    </location>
</feature>
<dbReference type="Proteomes" id="UP000057181">
    <property type="component" value="Chromosome"/>
</dbReference>
<dbReference type="Pfam" id="PF07670">
    <property type="entry name" value="Gate"/>
    <property type="match status" value="1"/>
</dbReference>
<evidence type="ECO:0000256" key="7">
    <source>
        <dbReference type="SAM" id="MobiDB-lite"/>
    </source>
</evidence>
<keyword evidence="6 8" id="KW-0472">Membrane</keyword>
<proteinExistence type="inferred from homology"/>
<evidence type="ECO:0000256" key="8">
    <source>
        <dbReference type="SAM" id="Phobius"/>
    </source>
</evidence>
<comment type="similarity">
    <text evidence="2">Belongs to the concentrative nucleoside transporter (CNT) (TC 2.A.41) family.</text>
</comment>
<evidence type="ECO:0000256" key="6">
    <source>
        <dbReference type="ARBA" id="ARBA00023136"/>
    </source>
</evidence>
<dbReference type="RefSeq" id="WP_058857466.1">
    <property type="nucleotide sequence ID" value="NZ_BJZR01000111.1"/>
</dbReference>
<keyword evidence="15" id="KW-1185">Reference proteome</keyword>
<feature type="transmembrane region" description="Helical" evidence="8">
    <location>
        <begin position="459"/>
        <end position="485"/>
    </location>
</feature>
<dbReference type="PANTHER" id="PTHR10590">
    <property type="entry name" value="SODIUM/NUCLEOSIDE COTRANSPORTER"/>
    <property type="match status" value="1"/>
</dbReference>
<organism evidence="12 14">
    <name type="scientific">Kocuria flava</name>
    <dbReference type="NCBI Taxonomy" id="446860"/>
    <lineage>
        <taxon>Bacteria</taxon>
        <taxon>Bacillati</taxon>
        <taxon>Actinomycetota</taxon>
        <taxon>Actinomycetes</taxon>
        <taxon>Micrococcales</taxon>
        <taxon>Micrococcaceae</taxon>
        <taxon>Kocuria</taxon>
    </lineage>
</organism>
<feature type="compositionally biased region" description="Low complexity" evidence="7">
    <location>
        <begin position="289"/>
        <end position="311"/>
    </location>
</feature>
<evidence type="ECO:0000259" key="9">
    <source>
        <dbReference type="Pfam" id="PF01773"/>
    </source>
</evidence>
<dbReference type="Proteomes" id="UP000321155">
    <property type="component" value="Unassembled WGS sequence"/>
</dbReference>
<dbReference type="InterPro" id="IPR002668">
    <property type="entry name" value="CNT_N_dom"/>
</dbReference>
<accession>A0A0U2XK62</accession>
<dbReference type="EMBL" id="CP013254">
    <property type="protein sequence ID" value="ALU38754.1"/>
    <property type="molecule type" value="Genomic_DNA"/>
</dbReference>
<dbReference type="PANTHER" id="PTHR10590:SF4">
    <property type="entry name" value="SOLUTE CARRIER FAMILY 28 MEMBER 3"/>
    <property type="match status" value="1"/>
</dbReference>
<evidence type="ECO:0000313" key="12">
    <source>
        <dbReference type="EMBL" id="ALU38754.1"/>
    </source>
</evidence>
<feature type="region of interest" description="Disordered" evidence="7">
    <location>
        <begin position="221"/>
        <end position="347"/>
    </location>
</feature>
<evidence type="ECO:0000313" key="13">
    <source>
        <dbReference type="EMBL" id="GEO93383.1"/>
    </source>
</evidence>
<dbReference type="Pfam" id="PF01773">
    <property type="entry name" value="Nucleos_tra2_N"/>
    <property type="match status" value="1"/>
</dbReference>
<feature type="transmembrane region" description="Helical" evidence="8">
    <location>
        <begin position="30"/>
        <end position="50"/>
    </location>
</feature>
<dbReference type="InterPro" id="IPR008276">
    <property type="entry name" value="C_nuclsd_transpt"/>
</dbReference>
<gene>
    <name evidence="12" type="ORF">AS188_02195</name>
    <name evidence="13" type="ORF">KFL01_26890</name>
</gene>
<feature type="domain" description="Nucleoside transporter/FeoB GTPase Gate" evidence="11">
    <location>
        <begin position="91"/>
        <end position="187"/>
    </location>
</feature>
<protein>
    <submittedName>
        <fullName evidence="12">Nucleoside transporter</fullName>
    </submittedName>
</protein>
<feature type="transmembrane region" description="Helical" evidence="8">
    <location>
        <begin position="6"/>
        <end position="23"/>
    </location>
</feature>
<keyword evidence="3" id="KW-1003">Cell membrane</keyword>
<dbReference type="InterPro" id="IPR011657">
    <property type="entry name" value="CNT_C_dom"/>
</dbReference>
<reference evidence="13 15" key="2">
    <citation type="submission" date="2019-07" db="EMBL/GenBank/DDBJ databases">
        <title>Whole genome shotgun sequence of Kocuria flava NBRC 107626.</title>
        <authorList>
            <person name="Hosoyama A."/>
            <person name="Uohara A."/>
            <person name="Ohji S."/>
            <person name="Ichikawa N."/>
        </authorList>
    </citation>
    <scope>NUCLEOTIDE SEQUENCE [LARGE SCALE GENOMIC DNA]</scope>
    <source>
        <strain evidence="13 15">NBRC 107626</strain>
    </source>
</reference>
<evidence type="ECO:0000313" key="15">
    <source>
        <dbReference type="Proteomes" id="UP000321155"/>
    </source>
</evidence>
<evidence type="ECO:0000259" key="10">
    <source>
        <dbReference type="Pfam" id="PF07662"/>
    </source>
</evidence>
<evidence type="ECO:0000256" key="1">
    <source>
        <dbReference type="ARBA" id="ARBA00004651"/>
    </source>
</evidence>
<feature type="transmembrane region" description="Helical" evidence="8">
    <location>
        <begin position="90"/>
        <end position="111"/>
    </location>
</feature>
<dbReference type="KEGG" id="kfv:AS188_02195"/>
<feature type="transmembrane region" description="Helical" evidence="8">
    <location>
        <begin position="166"/>
        <end position="188"/>
    </location>
</feature>
<dbReference type="STRING" id="446860.AS188_02195"/>